<dbReference type="GO" id="GO:0004623">
    <property type="term" value="F:phospholipase A2 activity"/>
    <property type="evidence" value="ECO:0007669"/>
    <property type="project" value="InterPro"/>
</dbReference>
<dbReference type="PhylomeDB" id="D7GYM5"/>
<evidence type="ECO:0000313" key="3">
    <source>
        <dbReference type="Proteomes" id="UP000007266"/>
    </source>
</evidence>
<dbReference type="HOGENOM" id="CLU_788296_0_0_1"/>
<dbReference type="InterPro" id="IPR013607">
    <property type="entry name" value="Phospholipase_A2-like"/>
</dbReference>
<reference evidence="2 3" key="2">
    <citation type="journal article" date="2010" name="Nucleic Acids Res.">
        <title>BeetleBase in 2010: revisions to provide comprehensive genomic information for Tribolium castaneum.</title>
        <authorList>
            <person name="Kim H.S."/>
            <person name="Murphy T."/>
            <person name="Xia J."/>
            <person name="Caragea D."/>
            <person name="Park Y."/>
            <person name="Beeman R.W."/>
            <person name="Lorenzen M.D."/>
            <person name="Butcher S."/>
            <person name="Manak J.R."/>
            <person name="Brown S.J."/>
        </authorList>
    </citation>
    <scope>NUCLEOTIDE SEQUENCE [LARGE SCALE GENOMIC DNA]</scope>
    <source>
        <strain evidence="2 3">Georgia GA2</strain>
    </source>
</reference>
<dbReference type="GO" id="GO:0005198">
    <property type="term" value="F:structural molecule activity"/>
    <property type="evidence" value="ECO:0007669"/>
    <property type="project" value="InterPro"/>
</dbReference>
<reference evidence="2 3" key="1">
    <citation type="journal article" date="2008" name="Nature">
        <title>The genome of the model beetle and pest Tribolium castaneum.</title>
        <authorList>
            <consortium name="Tribolium Genome Sequencing Consortium"/>
            <person name="Richards S."/>
            <person name="Gibbs R.A."/>
            <person name="Weinstock G.M."/>
            <person name="Brown S.J."/>
            <person name="Denell R."/>
            <person name="Beeman R.W."/>
            <person name="Gibbs R."/>
            <person name="Beeman R.W."/>
            <person name="Brown S.J."/>
            <person name="Bucher G."/>
            <person name="Friedrich M."/>
            <person name="Grimmelikhuijzen C.J."/>
            <person name="Klingler M."/>
            <person name="Lorenzen M."/>
            <person name="Richards S."/>
            <person name="Roth S."/>
            <person name="Schroder R."/>
            <person name="Tautz D."/>
            <person name="Zdobnov E.M."/>
            <person name="Muzny D."/>
            <person name="Gibbs R.A."/>
            <person name="Weinstock G.M."/>
            <person name="Attaway T."/>
            <person name="Bell S."/>
            <person name="Buhay C.J."/>
            <person name="Chandrabose M.N."/>
            <person name="Chavez D."/>
            <person name="Clerk-Blankenburg K.P."/>
            <person name="Cree A."/>
            <person name="Dao M."/>
            <person name="Davis C."/>
            <person name="Chacko J."/>
            <person name="Dinh H."/>
            <person name="Dugan-Rocha S."/>
            <person name="Fowler G."/>
            <person name="Garner T.T."/>
            <person name="Garnes J."/>
            <person name="Gnirke A."/>
            <person name="Hawes A."/>
            <person name="Hernandez J."/>
            <person name="Hines S."/>
            <person name="Holder M."/>
            <person name="Hume J."/>
            <person name="Jhangiani S.N."/>
            <person name="Joshi V."/>
            <person name="Khan Z.M."/>
            <person name="Jackson L."/>
            <person name="Kovar C."/>
            <person name="Kowis A."/>
            <person name="Lee S."/>
            <person name="Lewis L.R."/>
            <person name="Margolis J."/>
            <person name="Morgan M."/>
            <person name="Nazareth L.V."/>
            <person name="Nguyen N."/>
            <person name="Okwuonu G."/>
            <person name="Parker D."/>
            <person name="Richards S."/>
            <person name="Ruiz S.J."/>
            <person name="Santibanez J."/>
            <person name="Savard J."/>
            <person name="Scherer S.E."/>
            <person name="Schneider B."/>
            <person name="Sodergren E."/>
            <person name="Tautz D."/>
            <person name="Vattahil S."/>
            <person name="Villasana D."/>
            <person name="White C.S."/>
            <person name="Wright R."/>
            <person name="Park Y."/>
            <person name="Beeman R.W."/>
            <person name="Lord J."/>
            <person name="Oppert B."/>
            <person name="Lorenzen M."/>
            <person name="Brown S."/>
            <person name="Wang L."/>
            <person name="Savard J."/>
            <person name="Tautz D."/>
            <person name="Richards S."/>
            <person name="Weinstock G."/>
            <person name="Gibbs R.A."/>
            <person name="Liu Y."/>
            <person name="Worley K."/>
            <person name="Weinstock G."/>
            <person name="Elsik C.G."/>
            <person name="Reese J.T."/>
            <person name="Elhaik E."/>
            <person name="Landan G."/>
            <person name="Graur D."/>
            <person name="Arensburger P."/>
            <person name="Atkinson P."/>
            <person name="Beeman R.W."/>
            <person name="Beidler J."/>
            <person name="Brown S.J."/>
            <person name="Demuth J.P."/>
            <person name="Drury D.W."/>
            <person name="Du Y.Z."/>
            <person name="Fujiwara H."/>
            <person name="Lorenzen M."/>
            <person name="Maselli V."/>
            <person name="Osanai M."/>
            <person name="Park Y."/>
            <person name="Robertson H.M."/>
            <person name="Tu Z."/>
            <person name="Wang J.J."/>
            <person name="Wang S."/>
            <person name="Richards S."/>
            <person name="Song H."/>
            <person name="Zhang L."/>
            <person name="Sodergren E."/>
            <person name="Werner D."/>
            <person name="Stanke M."/>
            <person name="Morgenstern B."/>
            <person name="Solovyev V."/>
            <person name="Kosarev P."/>
            <person name="Brown G."/>
            <person name="Chen H.C."/>
            <person name="Ermolaeva O."/>
            <person name="Hlavina W."/>
            <person name="Kapustin Y."/>
            <person name="Kiryutin B."/>
            <person name="Kitts P."/>
            <person name="Maglott D."/>
            <person name="Pruitt K."/>
            <person name="Sapojnikov V."/>
            <person name="Souvorov A."/>
            <person name="Mackey A.J."/>
            <person name="Waterhouse R.M."/>
            <person name="Wyder S."/>
            <person name="Zdobnov E.M."/>
            <person name="Zdobnov E.M."/>
            <person name="Wyder S."/>
            <person name="Kriventseva E.V."/>
            <person name="Kadowaki T."/>
            <person name="Bork P."/>
            <person name="Aranda M."/>
            <person name="Bao R."/>
            <person name="Beermann A."/>
            <person name="Berns N."/>
            <person name="Bolognesi R."/>
            <person name="Bonneton F."/>
            <person name="Bopp D."/>
            <person name="Brown S.J."/>
            <person name="Bucher G."/>
            <person name="Butts T."/>
            <person name="Chaumot A."/>
            <person name="Denell R.E."/>
            <person name="Ferrier D.E."/>
            <person name="Friedrich M."/>
            <person name="Gordon C.M."/>
            <person name="Jindra M."/>
            <person name="Klingler M."/>
            <person name="Lan Q."/>
            <person name="Lattorff H.M."/>
            <person name="Laudet V."/>
            <person name="von Levetsow C."/>
            <person name="Liu Z."/>
            <person name="Lutz R."/>
            <person name="Lynch J.A."/>
            <person name="da Fonseca R.N."/>
            <person name="Posnien N."/>
            <person name="Reuter R."/>
            <person name="Roth S."/>
            <person name="Savard J."/>
            <person name="Schinko J.B."/>
            <person name="Schmitt C."/>
            <person name="Schoppmeier M."/>
            <person name="Schroder R."/>
            <person name="Shippy T.D."/>
            <person name="Simonnet F."/>
            <person name="Marques-Souza H."/>
            <person name="Tautz D."/>
            <person name="Tomoyasu Y."/>
            <person name="Trauner J."/>
            <person name="Van der Zee M."/>
            <person name="Vervoort M."/>
            <person name="Wittkopp N."/>
            <person name="Wimmer E.A."/>
            <person name="Yang X."/>
            <person name="Jones A.K."/>
            <person name="Sattelle D.B."/>
            <person name="Ebert P.R."/>
            <person name="Nelson D."/>
            <person name="Scott J.G."/>
            <person name="Beeman R.W."/>
            <person name="Muthukrishnan S."/>
            <person name="Kramer K.J."/>
            <person name="Arakane Y."/>
            <person name="Beeman R.W."/>
            <person name="Zhu Q."/>
            <person name="Hogenkamp D."/>
            <person name="Dixit R."/>
            <person name="Oppert B."/>
            <person name="Jiang H."/>
            <person name="Zou Z."/>
            <person name="Marshall J."/>
            <person name="Elpidina E."/>
            <person name="Vinokurov K."/>
            <person name="Oppert C."/>
            <person name="Zou Z."/>
            <person name="Evans J."/>
            <person name="Lu Z."/>
            <person name="Zhao P."/>
            <person name="Sumathipala N."/>
            <person name="Altincicek B."/>
            <person name="Vilcinskas A."/>
            <person name="Williams M."/>
            <person name="Hultmark D."/>
            <person name="Hetru C."/>
            <person name="Jiang H."/>
            <person name="Grimmelikhuijzen C.J."/>
            <person name="Hauser F."/>
            <person name="Cazzamali G."/>
            <person name="Williamson M."/>
            <person name="Park Y."/>
            <person name="Li B."/>
            <person name="Tanaka Y."/>
            <person name="Predel R."/>
            <person name="Neupert S."/>
            <person name="Schachtner J."/>
            <person name="Verleyen P."/>
            <person name="Raible F."/>
            <person name="Bork P."/>
            <person name="Friedrich M."/>
            <person name="Walden K.K."/>
            <person name="Robertson H.M."/>
            <person name="Angeli S."/>
            <person name="Foret S."/>
            <person name="Bucher G."/>
            <person name="Schuetz S."/>
            <person name="Maleszka R."/>
            <person name="Wimmer E.A."/>
            <person name="Beeman R.W."/>
            <person name="Lorenzen M."/>
            <person name="Tomoyasu Y."/>
            <person name="Miller S.C."/>
            <person name="Grossmann D."/>
            <person name="Bucher G."/>
        </authorList>
    </citation>
    <scope>NUCLEOTIDE SEQUENCE [LARGE SCALE GENOMIC DNA]</scope>
    <source>
        <strain evidence="2 3">Georgia GA2</strain>
    </source>
</reference>
<organism evidence="2 3">
    <name type="scientific">Tribolium castaneum</name>
    <name type="common">Red flour beetle</name>
    <dbReference type="NCBI Taxonomy" id="7070"/>
    <lineage>
        <taxon>Eukaryota</taxon>
        <taxon>Metazoa</taxon>
        <taxon>Ecdysozoa</taxon>
        <taxon>Arthropoda</taxon>
        <taxon>Hexapoda</taxon>
        <taxon>Insecta</taxon>
        <taxon>Pterygota</taxon>
        <taxon>Neoptera</taxon>
        <taxon>Endopterygota</taxon>
        <taxon>Coleoptera</taxon>
        <taxon>Polyphaga</taxon>
        <taxon>Cucujiformia</taxon>
        <taxon>Tenebrionidae</taxon>
        <taxon>Tenebrionidae incertae sedis</taxon>
        <taxon>Tribolium</taxon>
    </lineage>
</organism>
<sequence>MWYRFTCEGVIIVEETCFHNQLGHISLEGGWERFFNRVVVCEQCSTKDISIINPDGWNNSLSIDITCNEEEFKELLRKYGFLCHKCKTPCYTASQFCGPGTKLQERIALGHSGRNKLDQACKEHDISYANETNLQKRHEADKLLLSKAVERLKAKDASFGEKAAALAIAGIMKGKVKFGMGAKRKSAILSADFNPPIDVSDGVYELGVTNFEVYNSIPNIDEENNKFFFGDVEFKIPTGCYQLTDINNYLQHVIEKQFRNDLLSITANNNTLHTHIKATKDVDFTKPNTIGPVLGFNSQIVPKNVGKDSDNIADIMKLNSIMIECNITIGSFKNGEPVHIIYQFFSKRSTWI</sequence>
<keyword evidence="3" id="KW-1185">Reference proteome</keyword>
<protein>
    <recommendedName>
        <fullName evidence="1">Phospholipase A2-like domain-containing protein</fullName>
    </recommendedName>
</protein>
<proteinExistence type="predicted"/>
<dbReference type="EMBL" id="KQ971649">
    <property type="protein sequence ID" value="EFA13468.1"/>
    <property type="molecule type" value="Genomic_DNA"/>
</dbReference>
<dbReference type="Proteomes" id="UP000007266">
    <property type="component" value="Unassembled WGS sequence"/>
</dbReference>
<feature type="domain" description="Phospholipase A2-like" evidence="1">
    <location>
        <begin position="95"/>
        <end position="161"/>
    </location>
</feature>
<evidence type="ECO:0000313" key="2">
    <source>
        <dbReference type="EMBL" id="EFA13468.1"/>
    </source>
</evidence>
<dbReference type="AlphaFoldDB" id="D7GYM5"/>
<dbReference type="GO" id="GO:0006644">
    <property type="term" value="P:phospholipid metabolic process"/>
    <property type="evidence" value="ECO:0007669"/>
    <property type="project" value="InterPro"/>
</dbReference>
<dbReference type="InParanoid" id="D7GYM5"/>
<dbReference type="Pfam" id="PF08398">
    <property type="entry name" value="Phospholip_A2_4"/>
    <property type="match status" value="1"/>
</dbReference>
<accession>D7GYM5</accession>
<dbReference type="GO" id="GO:0050482">
    <property type="term" value="P:arachidonate secretion"/>
    <property type="evidence" value="ECO:0007669"/>
    <property type="project" value="InterPro"/>
</dbReference>
<gene>
    <name evidence="2" type="primary">GLEAN_01909</name>
    <name evidence="2" type="ORF">TcasGA2_TC001909</name>
</gene>
<dbReference type="Gene3D" id="1.20.90.10">
    <property type="entry name" value="Phospholipase A2 domain"/>
    <property type="match status" value="1"/>
</dbReference>
<name>D7GYM5_TRICA</name>
<dbReference type="InterPro" id="IPR036444">
    <property type="entry name" value="PLipase_A2_dom_sf"/>
</dbReference>
<evidence type="ECO:0000259" key="1">
    <source>
        <dbReference type="Pfam" id="PF08398"/>
    </source>
</evidence>